<dbReference type="CDD" id="cd06592">
    <property type="entry name" value="GH31_NET37"/>
    <property type="match status" value="1"/>
</dbReference>
<dbReference type="Pfam" id="PF21365">
    <property type="entry name" value="Glyco_hydro_31_3rd"/>
    <property type="match status" value="1"/>
</dbReference>
<feature type="transmembrane region" description="Helical" evidence="4">
    <location>
        <begin position="188"/>
        <end position="210"/>
    </location>
</feature>
<comment type="similarity">
    <text evidence="1 2">Belongs to the glycosyl hydrolase 31 family.</text>
</comment>
<dbReference type="OrthoDB" id="10070917at2759"/>
<dbReference type="SUPFAM" id="SSF51445">
    <property type="entry name" value="(Trans)glycosidases"/>
    <property type="match status" value="1"/>
</dbReference>
<feature type="domain" description="Glycoside hydrolase family 31 TIM barrel" evidence="5">
    <location>
        <begin position="656"/>
        <end position="740"/>
    </location>
</feature>
<evidence type="ECO:0000256" key="2">
    <source>
        <dbReference type="RuleBase" id="RU361185"/>
    </source>
</evidence>
<feature type="domain" description="Glycosyl hydrolase family 31 C-terminal" evidence="6">
    <location>
        <begin position="757"/>
        <end position="839"/>
    </location>
</feature>
<dbReference type="Gene3D" id="2.60.40.1180">
    <property type="entry name" value="Golgi alpha-mannosidase II"/>
    <property type="match status" value="1"/>
</dbReference>
<dbReference type="GO" id="GO:0005975">
    <property type="term" value="P:carbohydrate metabolic process"/>
    <property type="evidence" value="ECO:0007669"/>
    <property type="project" value="InterPro"/>
</dbReference>
<dbReference type="Pfam" id="PF01055">
    <property type="entry name" value="Glyco_hydro_31_2nd"/>
    <property type="match status" value="2"/>
</dbReference>
<name>A0A8S1C6J8_9INSE</name>
<keyword evidence="4" id="KW-1133">Transmembrane helix</keyword>
<keyword evidence="4" id="KW-0812">Transmembrane</keyword>
<dbReference type="SUPFAM" id="SSF51011">
    <property type="entry name" value="Glycosyl hydrolase domain"/>
    <property type="match status" value="1"/>
</dbReference>
<dbReference type="InterPro" id="IPR048395">
    <property type="entry name" value="Glyco_hydro_31_C"/>
</dbReference>
<proteinExistence type="inferred from homology"/>
<feature type="region of interest" description="Disordered" evidence="3">
    <location>
        <begin position="13"/>
        <end position="109"/>
    </location>
</feature>
<dbReference type="AlphaFoldDB" id="A0A8S1C6J8"/>
<dbReference type="InterPro" id="IPR017853">
    <property type="entry name" value="GH"/>
</dbReference>
<dbReference type="InterPro" id="IPR050985">
    <property type="entry name" value="Alpha-glycosidase_related"/>
</dbReference>
<feature type="compositionally biased region" description="Acidic residues" evidence="3">
    <location>
        <begin position="96"/>
        <end position="109"/>
    </location>
</feature>
<dbReference type="InterPro" id="IPR013780">
    <property type="entry name" value="Glyco_hydro_b"/>
</dbReference>
<dbReference type="EMBL" id="CADEPI010000012">
    <property type="protein sequence ID" value="CAB3363494.1"/>
    <property type="molecule type" value="Genomic_DNA"/>
</dbReference>
<evidence type="ECO:0000313" key="7">
    <source>
        <dbReference type="EMBL" id="CAB3363494.1"/>
    </source>
</evidence>
<evidence type="ECO:0000259" key="6">
    <source>
        <dbReference type="Pfam" id="PF21365"/>
    </source>
</evidence>
<evidence type="ECO:0000256" key="4">
    <source>
        <dbReference type="SAM" id="Phobius"/>
    </source>
</evidence>
<comment type="caution">
    <text evidence="7">The sequence shown here is derived from an EMBL/GenBank/DDBJ whole genome shotgun (WGS) entry which is preliminary data.</text>
</comment>
<keyword evidence="2" id="KW-0378">Hydrolase</keyword>
<dbReference type="Gene3D" id="3.20.20.80">
    <property type="entry name" value="Glycosidases"/>
    <property type="match status" value="1"/>
</dbReference>
<dbReference type="InterPro" id="IPR000322">
    <property type="entry name" value="Glyco_hydro_31_TIM"/>
</dbReference>
<evidence type="ECO:0000259" key="5">
    <source>
        <dbReference type="Pfam" id="PF01055"/>
    </source>
</evidence>
<evidence type="ECO:0008006" key="9">
    <source>
        <dbReference type="Google" id="ProtNLM"/>
    </source>
</evidence>
<gene>
    <name evidence="7" type="ORF">CLODIP_2_CD02238</name>
</gene>
<evidence type="ECO:0000313" key="8">
    <source>
        <dbReference type="Proteomes" id="UP000494165"/>
    </source>
</evidence>
<feature type="compositionally biased region" description="Basic and acidic residues" evidence="3">
    <location>
        <begin position="80"/>
        <end position="92"/>
    </location>
</feature>
<protein>
    <recommendedName>
        <fullName evidence="9">Glycoside hydrolase family 31 N-terminal domain-containing protein</fullName>
    </recommendedName>
</protein>
<evidence type="ECO:0000256" key="1">
    <source>
        <dbReference type="ARBA" id="ARBA00007806"/>
    </source>
</evidence>
<dbReference type="PANTHER" id="PTHR43053">
    <property type="entry name" value="GLYCOSIDASE FAMILY 31"/>
    <property type="match status" value="1"/>
</dbReference>
<organism evidence="7 8">
    <name type="scientific">Cloeon dipterum</name>
    <dbReference type="NCBI Taxonomy" id="197152"/>
    <lineage>
        <taxon>Eukaryota</taxon>
        <taxon>Metazoa</taxon>
        <taxon>Ecdysozoa</taxon>
        <taxon>Arthropoda</taxon>
        <taxon>Hexapoda</taxon>
        <taxon>Insecta</taxon>
        <taxon>Pterygota</taxon>
        <taxon>Palaeoptera</taxon>
        <taxon>Ephemeroptera</taxon>
        <taxon>Pisciforma</taxon>
        <taxon>Baetidae</taxon>
        <taxon>Cloeon</taxon>
    </lineage>
</organism>
<feature type="compositionally biased region" description="Basic and acidic residues" evidence="3">
    <location>
        <begin position="38"/>
        <end position="47"/>
    </location>
</feature>
<accession>A0A8S1C6J8</accession>
<dbReference type="Proteomes" id="UP000494165">
    <property type="component" value="Unassembled WGS sequence"/>
</dbReference>
<keyword evidence="2" id="KW-0326">Glycosidase</keyword>
<sequence length="846" mass="95164">MDPPKPMIEIRVELVSDSHEDVPYADGSENSDNSGEEAADKVAEDGITRSAPEPGALTAKFKRRNSISLPAGLDNLAAVPEERGEEVSDRDSNSSADDDGSYTSSEDDGIAAKVPLRSARKKSVMPLPKLRLNDSELPDEFDERGFGGMDSPANSVTSINSLSSLLKEKLVMTFPGVLRRKRPREYKLKAFVCILFLCIVFLVGFAYIFYHQQVLQRAYFERIRFNKDERQMKVYSADGHEVISGELGVGLGGHSYPCLAKDNPGNGSVCLEWMRYARLVMRYELFDDEDVRCYHIKWQALSHHHHPTDCFDWSLGKGHWYGGGLAAGGAWPLEDGHIRMAPFVTGSIPEHAWANVLQRYFLNSKGVALIINNESPLYVDSTDDKKICIKARHDDFAYVYHKTDMPLLNYSICTAPDVKQLHSFLAETSLWDGIKETDLQAINSLLVEPVWQISANSPDQLTEEDVANITEEVVSFGYPAGSVLIDEFWQSSMGDLALDETRFPTFKDTVDIIHRRGFRIILTVQPFISTESVCFYEAVREGLLVNERGGEIPALTRYKNVLSAGVLDITKNHSSIWIQQKLKSLQQNYGVDAFYLDHGSTHDMPRYYQFDRQLTNPDEYKTLFTSRVAQSVPLFGVSGAVKRPQPPTFVSLPSFASDWRSLKLIIPAVLTYGIVGYPFLLSGPIGGGCQITSNLPDRELYIRWMQLATFLPTMSFQHLPSRYDPEVEKIAKGLLELRQAVVNPLLLKSVDEALNNGIPFARPLWMLEPLGQAAQTVDDEFSISDQIIVAPVLQQNSEEREIYLPNGVWKDGIDGSLRKGNRWIHHYKVPLDKVAYFVRMPNNTRF</sequence>
<feature type="domain" description="Glycoside hydrolase family 31 TIM barrel" evidence="5">
    <location>
        <begin position="462"/>
        <end position="608"/>
    </location>
</feature>
<dbReference type="GO" id="GO:0004553">
    <property type="term" value="F:hydrolase activity, hydrolyzing O-glycosyl compounds"/>
    <property type="evidence" value="ECO:0007669"/>
    <property type="project" value="InterPro"/>
</dbReference>
<keyword evidence="4" id="KW-0472">Membrane</keyword>
<keyword evidence="8" id="KW-1185">Reference proteome</keyword>
<dbReference type="PANTHER" id="PTHR43053:SF6">
    <property type="entry name" value="SITS-BINDING PROTEIN"/>
    <property type="match status" value="1"/>
</dbReference>
<evidence type="ECO:0000256" key="3">
    <source>
        <dbReference type="SAM" id="MobiDB-lite"/>
    </source>
</evidence>
<feature type="compositionally biased region" description="Basic and acidic residues" evidence="3">
    <location>
        <begin position="13"/>
        <end position="22"/>
    </location>
</feature>
<reference evidence="7 8" key="1">
    <citation type="submission" date="2020-04" db="EMBL/GenBank/DDBJ databases">
        <authorList>
            <person name="Alioto T."/>
            <person name="Alioto T."/>
            <person name="Gomez Garrido J."/>
        </authorList>
    </citation>
    <scope>NUCLEOTIDE SEQUENCE [LARGE SCALE GENOMIC DNA]</scope>
</reference>